<sequence>MAINDLNAFLASYFQAHHCEVLENTNGVLQIQLTEKMDRALMNRPFYWHYIKKMGREGEPKQLSFITNPNKREENGEWIHFGSPRLQQILRHLKQHERYTKLFQRVDTHVNTPLYPWLVINLKVSYKGKQKKEEMFSLGLQMVTGEMRSEMMETLKTIPLQQTISDYCYTISPIIRLSSGFKRMEAVIDNYIKNQTHDWADASLAAMKEDILTLEHFYVDQMDTEKETMQREMAEIEERYRPVITYEVINGGMFYLTRL</sequence>
<evidence type="ECO:0000313" key="1">
    <source>
        <dbReference type="EMBL" id="MFD2630815.1"/>
    </source>
</evidence>
<reference evidence="2" key="1">
    <citation type="journal article" date="2019" name="Int. J. Syst. Evol. Microbiol.">
        <title>The Global Catalogue of Microorganisms (GCM) 10K type strain sequencing project: providing services to taxonomists for standard genome sequencing and annotation.</title>
        <authorList>
            <consortium name="The Broad Institute Genomics Platform"/>
            <consortium name="The Broad Institute Genome Sequencing Center for Infectious Disease"/>
            <person name="Wu L."/>
            <person name="Ma J."/>
        </authorList>
    </citation>
    <scope>NUCLEOTIDE SEQUENCE [LARGE SCALE GENOMIC DNA]</scope>
    <source>
        <strain evidence="2">TISTR 1858</strain>
    </source>
</reference>
<accession>A0ABW5Q5U8</accession>
<gene>
    <name evidence="1" type="ORF">ACFSUN_18755</name>
</gene>
<dbReference type="InterPro" id="IPR024562">
    <property type="entry name" value="YqhG"/>
</dbReference>
<comment type="caution">
    <text evidence="1">The sequence shown here is derived from an EMBL/GenBank/DDBJ whole genome shotgun (WGS) entry which is preliminary data.</text>
</comment>
<evidence type="ECO:0000313" key="2">
    <source>
        <dbReference type="Proteomes" id="UP001597451"/>
    </source>
</evidence>
<dbReference type="RefSeq" id="WP_379564417.1">
    <property type="nucleotide sequence ID" value="NZ_JBHUMX010000045.1"/>
</dbReference>
<protein>
    <submittedName>
        <fullName evidence="1">YqhG family protein</fullName>
    </submittedName>
</protein>
<dbReference type="EMBL" id="JBHUMX010000045">
    <property type="protein sequence ID" value="MFD2630815.1"/>
    <property type="molecule type" value="Genomic_DNA"/>
</dbReference>
<dbReference type="Pfam" id="PF11079">
    <property type="entry name" value="YqhG"/>
    <property type="match status" value="1"/>
</dbReference>
<organism evidence="1 2">
    <name type="scientific">Oceanobacillus kapialis</name>
    <dbReference type="NCBI Taxonomy" id="481353"/>
    <lineage>
        <taxon>Bacteria</taxon>
        <taxon>Bacillati</taxon>
        <taxon>Bacillota</taxon>
        <taxon>Bacilli</taxon>
        <taxon>Bacillales</taxon>
        <taxon>Bacillaceae</taxon>
        <taxon>Oceanobacillus</taxon>
    </lineage>
</organism>
<proteinExistence type="predicted"/>
<name>A0ABW5Q5U8_9BACI</name>
<keyword evidence="2" id="KW-1185">Reference proteome</keyword>
<dbReference type="Proteomes" id="UP001597451">
    <property type="component" value="Unassembled WGS sequence"/>
</dbReference>